<feature type="transmembrane region" description="Helical" evidence="15">
    <location>
        <begin position="330"/>
        <end position="352"/>
    </location>
</feature>
<keyword evidence="13" id="KW-0868">Chloride</keyword>
<dbReference type="GO" id="GO:0006884">
    <property type="term" value="P:cell volume homeostasis"/>
    <property type="evidence" value="ECO:0007669"/>
    <property type="project" value="TreeGrafter"/>
</dbReference>
<comment type="similarity">
    <text evidence="2">Belongs to the SLC12A transporter family.</text>
</comment>
<keyword evidence="12" id="KW-0739">Sodium transport</keyword>
<feature type="transmembrane region" description="Helical" evidence="15">
    <location>
        <begin position="600"/>
        <end position="623"/>
    </location>
</feature>
<keyword evidence="8" id="KW-0915">Sodium</keyword>
<sequence length="1230" mass="134170">MSSEQPGNVAGSLENEATTNASSGTGGMPRNPSRFQVNRVDSTGGGSVVGDESPRLNGGPRFQNGDEAIELGRSGSGDNIGVLNLDSTNPNNSTSFAKQVQFSVGMNSNAEEDDQHHVANSTINYGTTNLKSFRNVQTADRIPHQDHYRNVMSIEGAMAVRPTLADLHEQKDVGDDLTDLKHFIGHGGFQSLDGAVVKPTIVQGPKFGWIKGVLMRCILSILGTMLYLRVSWMTGRVGILYSGLIIVLSSVVTMLTTVSMCAICTNGEVKGGGAYFMISRSLGPEFGGSIGLIFSFANAVASGMCVVGFAEPLVTLLRDNDIHFSDSKDWDIRIIGTITIVVLLCICLVGVSFEAKMQLFLLVALTLSIIDYVIGTFLKPNAEQVGKGMTGYSLQTFRENVLPPDDFNLSVFFEVFSVFFPACTGIMAGANISGDLADPSTAIPKGTLLAIVITSGIYFLSVISLGTTVVRHASGIPIAAIDPAINSTLYYVNETCKSTKCSYGLLNSYSIWELEGAWLPLILAGIFAATLSSALGALVSAPKVFQAVCKDRLFPKIEWFAKGYGKADEPKRGYVLFFLVAFLMICIAELDYIALIITDFFLMCYALVNYACFDASFAGSPGFRPGFRYYNKWIALLAATLCMVVMFIINWVTALLSLAIVTALYVYILYRKPEVNWGSSSQAYSYKNALQSALRLAVVEDHVKNYRPQILVLTGNPVARQSLVDFVSSITKETSLMICGHVIIQQPSQKVLSQVEKFTRQIYHWLDKRRVKAFYCAVVAPSVREGAQYLLQASGVGKMRPNVLVLGMKRDWKTSTPDQILEYFNTLHDAFDNNCGLGILCVSSGLDFSESMREHQVGDTHNLHLPEPAQPSLAVEGSAVNVCESNRQLSVSDSVTQLAVDGASAPLLLPESRKSSTGIKMERARYDSMSSFAAKCQAAEEEKVQLGSDVESALLENALPLHINGGLTTVNENEHTGACAITHPTEGSLSDDGTRKRQRHMSKKQMEILASLNQFQTSVKKAFIDVWWLFDDGGLGLLIPHLLTLNRSYLDGAKLRVFTVSSSRSQLQREQRSMAALLSRFRIDYSDVYVIPDLAKKPSPSTIEQFENLVYPFRIANVSDSPNGGVNSNGDEDTLMINAALSPGQAPCGANSTSEVFITDSEYKALKNKTYRQLRTHELLMQHSKEASLIVLTLPIPRKGAVSAALYLSWLEFLTQNLPPTLLLRGNQQS</sequence>
<dbReference type="GO" id="GO:0055078">
    <property type="term" value="P:sodium ion homeostasis"/>
    <property type="evidence" value="ECO:0007669"/>
    <property type="project" value="TreeGrafter"/>
</dbReference>
<dbReference type="GO" id="GO:0055075">
    <property type="term" value="P:potassium ion homeostasis"/>
    <property type="evidence" value="ECO:0007669"/>
    <property type="project" value="TreeGrafter"/>
</dbReference>
<evidence type="ECO:0000256" key="15">
    <source>
        <dbReference type="SAM" id="Phobius"/>
    </source>
</evidence>
<feature type="domain" description="Amino acid permease/ SLC12A" evidence="16">
    <location>
        <begin position="212"/>
        <end position="711"/>
    </location>
</feature>
<evidence type="ECO:0000259" key="17">
    <source>
        <dbReference type="Pfam" id="PF03522"/>
    </source>
</evidence>
<comment type="subcellular location">
    <subcellularLocation>
        <location evidence="1">Cell membrane</location>
        <topology evidence="1">Multi-pass membrane protein</topology>
    </subcellularLocation>
</comment>
<evidence type="ECO:0000256" key="7">
    <source>
        <dbReference type="ARBA" id="ARBA00022989"/>
    </source>
</evidence>
<dbReference type="Proteomes" id="UP000887565">
    <property type="component" value="Unplaced"/>
</dbReference>
<dbReference type="GO" id="GO:1990573">
    <property type="term" value="P:potassium ion import across plasma membrane"/>
    <property type="evidence" value="ECO:0007669"/>
    <property type="project" value="TreeGrafter"/>
</dbReference>
<feature type="transmembrane region" description="Helical" evidence="15">
    <location>
        <begin position="517"/>
        <end position="541"/>
    </location>
</feature>
<dbReference type="InterPro" id="IPR018491">
    <property type="entry name" value="SLC12_C"/>
</dbReference>
<dbReference type="InterPro" id="IPR004842">
    <property type="entry name" value="SLC12A_fam"/>
</dbReference>
<proteinExistence type="inferred from homology"/>
<feature type="domain" description="Amino acid permease N-terminal" evidence="18">
    <location>
        <begin position="137"/>
        <end position="172"/>
    </location>
</feature>
<evidence type="ECO:0000256" key="4">
    <source>
        <dbReference type="ARBA" id="ARBA00022475"/>
    </source>
</evidence>
<dbReference type="Pfam" id="PF08403">
    <property type="entry name" value="AA_permease_N"/>
    <property type="match status" value="1"/>
</dbReference>
<evidence type="ECO:0000256" key="13">
    <source>
        <dbReference type="ARBA" id="ARBA00023214"/>
    </source>
</evidence>
<keyword evidence="6" id="KW-0769">Symport</keyword>
<dbReference type="Pfam" id="PF03522">
    <property type="entry name" value="SLC12"/>
    <property type="match status" value="1"/>
</dbReference>
<evidence type="ECO:0000256" key="2">
    <source>
        <dbReference type="ARBA" id="ARBA00010593"/>
    </source>
</evidence>
<dbReference type="NCBIfam" id="TIGR00930">
    <property type="entry name" value="2a30"/>
    <property type="match status" value="1"/>
</dbReference>
<keyword evidence="19" id="KW-1185">Reference proteome</keyword>
<evidence type="ECO:0000256" key="6">
    <source>
        <dbReference type="ARBA" id="ARBA00022847"/>
    </source>
</evidence>
<evidence type="ECO:0000256" key="3">
    <source>
        <dbReference type="ARBA" id="ARBA00022448"/>
    </source>
</evidence>
<dbReference type="AlphaFoldDB" id="A0A915KTG1"/>
<keyword evidence="11" id="KW-0325">Glycoprotein</keyword>
<dbReference type="GO" id="GO:0055064">
    <property type="term" value="P:chloride ion homeostasis"/>
    <property type="evidence" value="ECO:0007669"/>
    <property type="project" value="TreeGrafter"/>
</dbReference>
<evidence type="ECO:0000256" key="10">
    <source>
        <dbReference type="ARBA" id="ARBA00023136"/>
    </source>
</evidence>
<dbReference type="InterPro" id="IPR004841">
    <property type="entry name" value="AA-permease/SLC12A_dom"/>
</dbReference>
<keyword evidence="3" id="KW-0813">Transport</keyword>
<evidence type="ECO:0000313" key="19">
    <source>
        <dbReference type="Proteomes" id="UP000887565"/>
    </source>
</evidence>
<evidence type="ECO:0000256" key="8">
    <source>
        <dbReference type="ARBA" id="ARBA00023053"/>
    </source>
</evidence>
<dbReference type="WBParaSite" id="nRc.2.0.1.t41766-RA">
    <property type="protein sequence ID" value="nRc.2.0.1.t41766-RA"/>
    <property type="gene ID" value="nRc.2.0.1.g41766"/>
</dbReference>
<reference evidence="20" key="1">
    <citation type="submission" date="2022-11" db="UniProtKB">
        <authorList>
            <consortium name="WormBaseParasite"/>
        </authorList>
    </citation>
    <scope>IDENTIFICATION</scope>
</reference>
<dbReference type="GO" id="GO:0005886">
    <property type="term" value="C:plasma membrane"/>
    <property type="evidence" value="ECO:0007669"/>
    <property type="project" value="UniProtKB-SubCell"/>
</dbReference>
<name>A0A915KTG1_ROMCU</name>
<dbReference type="Pfam" id="PF00324">
    <property type="entry name" value="AA_permease"/>
    <property type="match status" value="1"/>
</dbReference>
<keyword evidence="9" id="KW-0406">Ion transport</keyword>
<accession>A0A915KTG1</accession>
<feature type="transmembrane region" description="Helical" evidence="15">
    <location>
        <begin position="286"/>
        <end position="310"/>
    </location>
</feature>
<dbReference type="PANTHER" id="PTHR11827">
    <property type="entry name" value="SOLUTE CARRIER FAMILY 12, CATION COTRANSPORTERS"/>
    <property type="match status" value="1"/>
</dbReference>
<dbReference type="GO" id="GO:0008511">
    <property type="term" value="F:sodium:potassium:chloride symporter activity"/>
    <property type="evidence" value="ECO:0007669"/>
    <property type="project" value="TreeGrafter"/>
</dbReference>
<feature type="region of interest" description="Disordered" evidence="14">
    <location>
        <begin position="1"/>
        <end position="76"/>
    </location>
</feature>
<dbReference type="InterPro" id="IPR013612">
    <property type="entry name" value="AA_permease_N"/>
</dbReference>
<evidence type="ECO:0000259" key="16">
    <source>
        <dbReference type="Pfam" id="PF00324"/>
    </source>
</evidence>
<evidence type="ECO:0000259" key="18">
    <source>
        <dbReference type="Pfam" id="PF08403"/>
    </source>
</evidence>
<feature type="transmembrane region" description="Helical" evidence="15">
    <location>
        <begin position="238"/>
        <end position="265"/>
    </location>
</feature>
<evidence type="ECO:0000256" key="5">
    <source>
        <dbReference type="ARBA" id="ARBA00022692"/>
    </source>
</evidence>
<dbReference type="PANTHER" id="PTHR11827:SF103">
    <property type="entry name" value="SODIUM CHLORIDE COTRANSPORTER 69, ISOFORM E"/>
    <property type="match status" value="1"/>
</dbReference>
<feature type="transmembrane region" description="Helical" evidence="15">
    <location>
        <begin position="411"/>
        <end position="434"/>
    </location>
</feature>
<keyword evidence="7 15" id="KW-1133">Transmembrane helix</keyword>
<feature type="transmembrane region" description="Helical" evidence="15">
    <location>
        <begin position="446"/>
        <end position="465"/>
    </location>
</feature>
<organism evidence="19 20">
    <name type="scientific">Romanomermis culicivorax</name>
    <name type="common">Nematode worm</name>
    <dbReference type="NCBI Taxonomy" id="13658"/>
    <lineage>
        <taxon>Eukaryota</taxon>
        <taxon>Metazoa</taxon>
        <taxon>Ecdysozoa</taxon>
        <taxon>Nematoda</taxon>
        <taxon>Enoplea</taxon>
        <taxon>Dorylaimia</taxon>
        <taxon>Mermithida</taxon>
        <taxon>Mermithoidea</taxon>
        <taxon>Mermithidae</taxon>
        <taxon>Romanomermis</taxon>
    </lineage>
</organism>
<dbReference type="Gene3D" id="1.20.1740.10">
    <property type="entry name" value="Amino acid/polyamine transporter I"/>
    <property type="match status" value="1"/>
</dbReference>
<evidence type="ECO:0000256" key="9">
    <source>
        <dbReference type="ARBA" id="ARBA00023065"/>
    </source>
</evidence>
<feature type="transmembrane region" description="Helical" evidence="15">
    <location>
        <begin position="574"/>
        <end position="594"/>
    </location>
</feature>
<evidence type="ECO:0000256" key="11">
    <source>
        <dbReference type="ARBA" id="ARBA00023180"/>
    </source>
</evidence>
<keyword evidence="4" id="KW-1003">Cell membrane</keyword>
<keyword evidence="10 15" id="KW-0472">Membrane</keyword>
<evidence type="ECO:0000313" key="20">
    <source>
        <dbReference type="WBParaSite" id="nRc.2.0.1.t41766-RA"/>
    </source>
</evidence>
<protein>
    <submittedName>
        <fullName evidence="20">Solute carrier family 12 member 2</fullName>
    </submittedName>
</protein>
<feature type="transmembrane region" description="Helical" evidence="15">
    <location>
        <begin position="635"/>
        <end position="668"/>
    </location>
</feature>
<feature type="transmembrane region" description="Helical" evidence="15">
    <location>
        <begin position="359"/>
        <end position="378"/>
    </location>
</feature>
<feature type="transmembrane region" description="Helical" evidence="15">
    <location>
        <begin position="213"/>
        <end position="232"/>
    </location>
</feature>
<evidence type="ECO:0000256" key="14">
    <source>
        <dbReference type="SAM" id="MobiDB-lite"/>
    </source>
</evidence>
<feature type="domain" description="SLC12A transporter C-terminal" evidence="17">
    <location>
        <begin position="720"/>
        <end position="1230"/>
    </location>
</feature>
<keyword evidence="5 15" id="KW-0812">Transmembrane</keyword>
<evidence type="ECO:0000256" key="1">
    <source>
        <dbReference type="ARBA" id="ARBA00004651"/>
    </source>
</evidence>
<evidence type="ECO:0000256" key="12">
    <source>
        <dbReference type="ARBA" id="ARBA00023201"/>
    </source>
</evidence>
<dbReference type="FunFam" id="1.20.1740.10:FF:000022">
    <property type="entry name" value="Bumetanide-sensitive na-k-cl cotransport protein"/>
    <property type="match status" value="1"/>
</dbReference>
<dbReference type="OMA" id="CTHITKK"/>